<feature type="transmembrane region" description="Helical" evidence="8">
    <location>
        <begin position="254"/>
        <end position="278"/>
    </location>
</feature>
<gene>
    <name evidence="10" type="ORF">V5N11_027084</name>
</gene>
<dbReference type="Proteomes" id="UP001558713">
    <property type="component" value="Unassembled WGS sequence"/>
</dbReference>
<evidence type="ECO:0000256" key="2">
    <source>
        <dbReference type="ARBA" id="ARBA00022692"/>
    </source>
</evidence>
<feature type="transmembrane region" description="Helical" evidence="8">
    <location>
        <begin position="214"/>
        <end position="234"/>
    </location>
</feature>
<evidence type="ECO:0000256" key="1">
    <source>
        <dbReference type="ARBA" id="ARBA00004141"/>
    </source>
</evidence>
<evidence type="ECO:0000256" key="3">
    <source>
        <dbReference type="ARBA" id="ARBA00022737"/>
    </source>
</evidence>
<comment type="subcellular location">
    <subcellularLocation>
        <location evidence="1">Membrane</location>
        <topology evidence="1">Multi-pass membrane protein</topology>
    </subcellularLocation>
</comment>
<comment type="caution">
    <text evidence="10">The sequence shown here is derived from an EMBL/GenBank/DDBJ whole genome shotgun (WGS) entry which is preliminary data.</text>
</comment>
<keyword evidence="3" id="KW-0677">Repeat</keyword>
<dbReference type="InterPro" id="IPR002110">
    <property type="entry name" value="Ankyrin_rpt"/>
</dbReference>
<reference evidence="10 11" key="1">
    <citation type="submission" date="2024-04" db="EMBL/GenBank/DDBJ databases">
        <title>Genome assembly C_amara_ONT_v2.</title>
        <authorList>
            <person name="Yant L."/>
            <person name="Moore C."/>
            <person name="Slenker M."/>
        </authorList>
    </citation>
    <scope>NUCLEOTIDE SEQUENCE [LARGE SCALE GENOMIC DNA]</scope>
    <source>
        <tissue evidence="10">Leaf</tissue>
    </source>
</reference>
<dbReference type="EMBL" id="JBANAX010000497">
    <property type="protein sequence ID" value="KAL1206511.1"/>
    <property type="molecule type" value="Genomic_DNA"/>
</dbReference>
<dbReference type="GO" id="GO:0016020">
    <property type="term" value="C:membrane"/>
    <property type="evidence" value="ECO:0007669"/>
    <property type="project" value="UniProtKB-SubCell"/>
</dbReference>
<accession>A0ABD1AK67</accession>
<keyword evidence="11" id="KW-1185">Reference proteome</keyword>
<keyword evidence="6 8" id="KW-0472">Membrane</keyword>
<evidence type="ECO:0000256" key="5">
    <source>
        <dbReference type="ARBA" id="ARBA00023043"/>
    </source>
</evidence>
<name>A0ABD1AK67_CARAN</name>
<dbReference type="Pfam" id="PF00023">
    <property type="entry name" value="Ank"/>
    <property type="match status" value="1"/>
</dbReference>
<organism evidence="10 11">
    <name type="scientific">Cardamine amara subsp. amara</name>
    <dbReference type="NCBI Taxonomy" id="228776"/>
    <lineage>
        <taxon>Eukaryota</taxon>
        <taxon>Viridiplantae</taxon>
        <taxon>Streptophyta</taxon>
        <taxon>Embryophyta</taxon>
        <taxon>Tracheophyta</taxon>
        <taxon>Spermatophyta</taxon>
        <taxon>Magnoliopsida</taxon>
        <taxon>eudicotyledons</taxon>
        <taxon>Gunneridae</taxon>
        <taxon>Pentapetalae</taxon>
        <taxon>rosids</taxon>
        <taxon>malvids</taxon>
        <taxon>Brassicales</taxon>
        <taxon>Brassicaceae</taxon>
        <taxon>Cardamineae</taxon>
        <taxon>Cardamine</taxon>
    </lineage>
</organism>
<dbReference type="PROSITE" id="PS50297">
    <property type="entry name" value="ANK_REP_REGION"/>
    <property type="match status" value="1"/>
</dbReference>
<proteinExistence type="predicted"/>
<feature type="transmembrane region" description="Helical" evidence="8">
    <location>
        <begin position="324"/>
        <end position="351"/>
    </location>
</feature>
<feature type="repeat" description="ANK" evidence="7">
    <location>
        <begin position="19"/>
        <end position="42"/>
    </location>
</feature>
<sequence>MARTLLDVDQSIAEDVNKDGLTPLHCAAMTGSIEILKEFFNKAPSSFNLTTKGTNETVFHLAAEQKNTKAFIFMAESAIISELIYNLDAEDNTVLHVAASVDSTSLVRYILKQTTIDATLKNKRGFAAADLLNKDGVDFPLLSTWFRQEAETIQRPSGSRYVKFAHEPVEHIRNTNNEKGLISESYEMNLLREIRVPRNKEREMHSESLQNARNTITIVAVLIASVAFTCGINPPGGIHQEGDFIGKATAGRTLAFKIFLVFNNIALFTSLSIVTLLVSIIPYRTKSLKKFVTIAHKMMWLAVASMAIAYAAAAWITVPDFEGSIWLVYLTAVIAIVALGGMFVYVSFMMVKHILKKRKLRRNMSRGKAPSTTLDLEAADDTGCYGF</sequence>
<evidence type="ECO:0000256" key="7">
    <source>
        <dbReference type="PROSITE-ProRule" id="PRU00023"/>
    </source>
</evidence>
<dbReference type="InterPro" id="IPR036770">
    <property type="entry name" value="Ankyrin_rpt-contain_sf"/>
</dbReference>
<evidence type="ECO:0000256" key="8">
    <source>
        <dbReference type="SAM" id="Phobius"/>
    </source>
</evidence>
<evidence type="ECO:0000256" key="4">
    <source>
        <dbReference type="ARBA" id="ARBA00022989"/>
    </source>
</evidence>
<dbReference type="Gene3D" id="1.25.40.20">
    <property type="entry name" value="Ankyrin repeat-containing domain"/>
    <property type="match status" value="1"/>
</dbReference>
<dbReference type="Pfam" id="PF13962">
    <property type="entry name" value="PGG"/>
    <property type="match status" value="1"/>
</dbReference>
<protein>
    <submittedName>
        <fullName evidence="10">Ankyrin repeat-containing protein ITN1</fullName>
    </submittedName>
</protein>
<evidence type="ECO:0000313" key="11">
    <source>
        <dbReference type="Proteomes" id="UP001558713"/>
    </source>
</evidence>
<feature type="transmembrane region" description="Helical" evidence="8">
    <location>
        <begin position="299"/>
        <end position="318"/>
    </location>
</feature>
<dbReference type="SMART" id="SM00248">
    <property type="entry name" value="ANK"/>
    <property type="match status" value="3"/>
</dbReference>
<dbReference type="InterPro" id="IPR026961">
    <property type="entry name" value="PGG_dom"/>
</dbReference>
<keyword evidence="2 8" id="KW-0812">Transmembrane</keyword>
<keyword evidence="4 8" id="KW-1133">Transmembrane helix</keyword>
<feature type="domain" description="PGG" evidence="9">
    <location>
        <begin position="207"/>
        <end position="316"/>
    </location>
</feature>
<evidence type="ECO:0000256" key="6">
    <source>
        <dbReference type="ARBA" id="ARBA00023136"/>
    </source>
</evidence>
<evidence type="ECO:0000259" key="9">
    <source>
        <dbReference type="Pfam" id="PF13962"/>
    </source>
</evidence>
<dbReference type="PROSITE" id="PS50088">
    <property type="entry name" value="ANK_REPEAT"/>
    <property type="match status" value="1"/>
</dbReference>
<keyword evidence="5 7" id="KW-0040">ANK repeat</keyword>
<dbReference type="PANTHER" id="PTHR24186">
    <property type="entry name" value="PROTEIN PHOSPHATASE 1 REGULATORY SUBUNIT"/>
    <property type="match status" value="1"/>
</dbReference>
<dbReference type="SUPFAM" id="SSF48403">
    <property type="entry name" value="Ankyrin repeat"/>
    <property type="match status" value="1"/>
</dbReference>
<evidence type="ECO:0000313" key="10">
    <source>
        <dbReference type="EMBL" id="KAL1206511.1"/>
    </source>
</evidence>
<dbReference type="AlphaFoldDB" id="A0ABD1AK67"/>
<dbReference type="PANTHER" id="PTHR24186:SF38">
    <property type="entry name" value="ANKYRIN REPEAT FAMILY PROTEIN"/>
    <property type="match status" value="1"/>
</dbReference>